<evidence type="ECO:0000313" key="2">
    <source>
        <dbReference type="Proteomes" id="UP000624279"/>
    </source>
</evidence>
<sequence>MKSQKHFSNYLYLIVFLLSACGGGETHTVVVEKAVKPTPSLEFVAGSLGGEGNSDLGVGRFYRPVGLAITADGTTYTISSPSGALRKLTPNGQIKSISLLPNDLRWSETDPVEILPRNIVLDKDENVYVGDLENCRIIRVTPSEQVSVFAGSSCGYRDGTKDQAQFRSVGLLAIDQRRNAIYVGDRENHSIRKISPDGQVSTIAGKPGDERIQDGRLDTARFGKLTSIAMEDNILARSPRLVIVDNYSIIRTIDTQGEVKTLTFAEYGSFTGSLFMSSIDLYAMSERGLIKLNNVFDLNYSRNFLTTYDNVTFYDDVRFNPGFIQLGNSGVGYSPGQLAFGSTQSVDVTDGIFFADTFNHALRKIKLESPPYSGSFYSINTFAGKTSAPQHVPYLNFSKFPVPADNSAWIDLPLDRLQEIAVDTSGSIHIDFLPWTTQERAYSKINTQGEITTRSIYKSSFPSAPTYMAPNGAQYFLAPDQIWFKRKVSYGEEFAVLAGKTHLPDDYSYKLINPDPKDGKGENAIFNNIRAHVFDEQGNIYLIDREKFTRWDDDQIFWFSRARGGLVRKVSADGTVTTLAGSIDEHGHVDGPGHQARFHGPMHITRDPQNNLYVADAFNHVIRKIRPDGYVSTFAGTPKVAGDKNGLASQASFNEPNLVCFDKHGNLYVSDSGNFLIRKITPQGQVSNVVGISGIRGVALGKLPTSISFVSGMHVDQNDVMYLYTENSLLKIQL</sequence>
<dbReference type="SUPFAM" id="SSF63829">
    <property type="entry name" value="Calcium-dependent phosphotriesterase"/>
    <property type="match status" value="1"/>
</dbReference>
<dbReference type="EMBL" id="JACOGA010000009">
    <property type="protein sequence ID" value="MBC3874051.1"/>
    <property type="molecule type" value="Genomic_DNA"/>
</dbReference>
<reference evidence="1 2" key="1">
    <citation type="submission" date="2020-08" db="EMBL/GenBank/DDBJ databases">
        <title>Novel species isolated from subtropical streams in China.</title>
        <authorList>
            <person name="Lu H."/>
        </authorList>
    </citation>
    <scope>NUCLEOTIDE SEQUENCE [LARGE SCALE GENOMIC DNA]</scope>
    <source>
        <strain evidence="1 2">LX15W</strain>
    </source>
</reference>
<dbReference type="RefSeq" id="WP_186942087.1">
    <property type="nucleotide sequence ID" value="NZ_JACOGA010000009.1"/>
</dbReference>
<name>A0ABR6YBT2_9BURK</name>
<dbReference type="PROSITE" id="PS51257">
    <property type="entry name" value="PROKAR_LIPOPROTEIN"/>
    <property type="match status" value="1"/>
</dbReference>
<proteinExistence type="predicted"/>
<gene>
    <name evidence="1" type="ORF">H8K55_10640</name>
</gene>
<dbReference type="Gene3D" id="2.120.10.30">
    <property type="entry name" value="TolB, C-terminal domain"/>
    <property type="match status" value="4"/>
</dbReference>
<dbReference type="Proteomes" id="UP000624279">
    <property type="component" value="Unassembled WGS sequence"/>
</dbReference>
<dbReference type="PANTHER" id="PTHR13833">
    <property type="match status" value="1"/>
</dbReference>
<evidence type="ECO:0008006" key="3">
    <source>
        <dbReference type="Google" id="ProtNLM"/>
    </source>
</evidence>
<comment type="caution">
    <text evidence="1">The sequence shown here is derived from an EMBL/GenBank/DDBJ whole genome shotgun (WGS) entry which is preliminary data.</text>
</comment>
<dbReference type="PANTHER" id="PTHR13833:SF71">
    <property type="entry name" value="NHL DOMAIN-CONTAINING PROTEIN"/>
    <property type="match status" value="1"/>
</dbReference>
<keyword evidence="2" id="KW-1185">Reference proteome</keyword>
<accession>A0ABR6YBT2</accession>
<evidence type="ECO:0000313" key="1">
    <source>
        <dbReference type="EMBL" id="MBC3874051.1"/>
    </source>
</evidence>
<protein>
    <recommendedName>
        <fullName evidence="3">NHL repeat-containing protein</fullName>
    </recommendedName>
</protein>
<organism evidence="1 2">
    <name type="scientific">Undibacterium flavidum</name>
    <dbReference type="NCBI Taxonomy" id="2762297"/>
    <lineage>
        <taxon>Bacteria</taxon>
        <taxon>Pseudomonadati</taxon>
        <taxon>Pseudomonadota</taxon>
        <taxon>Betaproteobacteria</taxon>
        <taxon>Burkholderiales</taxon>
        <taxon>Oxalobacteraceae</taxon>
        <taxon>Undibacterium</taxon>
    </lineage>
</organism>
<dbReference type="InterPro" id="IPR011042">
    <property type="entry name" value="6-blade_b-propeller_TolB-like"/>
</dbReference>
<dbReference type="SUPFAM" id="SSF101898">
    <property type="entry name" value="NHL repeat"/>
    <property type="match status" value="1"/>
</dbReference>